<dbReference type="InterPro" id="IPR014729">
    <property type="entry name" value="Rossmann-like_a/b/a_fold"/>
</dbReference>
<dbReference type="AlphaFoldDB" id="A0A939KL93"/>
<gene>
    <name evidence="3" type="ORF">J1902_17310</name>
</gene>
<organism evidence="3 4">
    <name type="scientific">Arthrobacter cavernae</name>
    <dbReference type="NCBI Taxonomy" id="2817681"/>
    <lineage>
        <taxon>Bacteria</taxon>
        <taxon>Bacillati</taxon>
        <taxon>Actinomycetota</taxon>
        <taxon>Actinomycetes</taxon>
        <taxon>Micrococcales</taxon>
        <taxon>Micrococcaceae</taxon>
        <taxon>Arthrobacter</taxon>
    </lineage>
</organism>
<dbReference type="PANTHER" id="PTHR31964:SF113">
    <property type="entry name" value="USPA DOMAIN-CONTAINING PROTEIN"/>
    <property type="match status" value="1"/>
</dbReference>
<dbReference type="CDD" id="cd00293">
    <property type="entry name" value="USP-like"/>
    <property type="match status" value="1"/>
</dbReference>
<proteinExistence type="inferred from homology"/>
<dbReference type="PANTHER" id="PTHR31964">
    <property type="entry name" value="ADENINE NUCLEOTIDE ALPHA HYDROLASES-LIKE SUPERFAMILY PROTEIN"/>
    <property type="match status" value="1"/>
</dbReference>
<sequence length="160" mass="16938">MSHEGGSDSAKQVPYPSHSIVVGHDGSDGADYALAQALGLAEQLNLPVVVVRAWSIATAARPSSWEFGYVPSFDEYSAAVHDELVQDSRAIVENYYTVQVSYHAVHAGPVKTLIALSRDARMLVVGSRGRGALAGMLLGSVSEKCVRHAACPVLVVPPRA</sequence>
<protein>
    <submittedName>
        <fullName evidence="3">Universal stress protein</fullName>
    </submittedName>
</protein>
<comment type="similarity">
    <text evidence="1">Belongs to the universal stress protein A family.</text>
</comment>
<evidence type="ECO:0000256" key="1">
    <source>
        <dbReference type="ARBA" id="ARBA00008791"/>
    </source>
</evidence>
<name>A0A939KL93_9MICC</name>
<dbReference type="SUPFAM" id="SSF52402">
    <property type="entry name" value="Adenine nucleotide alpha hydrolases-like"/>
    <property type="match status" value="1"/>
</dbReference>
<feature type="domain" description="UspA" evidence="2">
    <location>
        <begin position="18"/>
        <end position="157"/>
    </location>
</feature>
<reference evidence="3" key="1">
    <citation type="submission" date="2021-03" db="EMBL/GenBank/DDBJ databases">
        <title>A new species, PO-11, isolated from a karst cave deposit.</title>
        <authorList>
            <person name="Zhaoxiaoyong W."/>
        </authorList>
    </citation>
    <scope>NUCLEOTIDE SEQUENCE</scope>
    <source>
        <strain evidence="3">PO-11</strain>
    </source>
</reference>
<dbReference type="PRINTS" id="PR01438">
    <property type="entry name" value="UNVRSLSTRESS"/>
</dbReference>
<evidence type="ECO:0000259" key="2">
    <source>
        <dbReference type="Pfam" id="PF00582"/>
    </source>
</evidence>
<dbReference type="InterPro" id="IPR006016">
    <property type="entry name" value="UspA"/>
</dbReference>
<keyword evidence="4" id="KW-1185">Reference proteome</keyword>
<dbReference type="Pfam" id="PF00582">
    <property type="entry name" value="Usp"/>
    <property type="match status" value="1"/>
</dbReference>
<accession>A0A939KL93</accession>
<dbReference type="Gene3D" id="3.40.50.620">
    <property type="entry name" value="HUPs"/>
    <property type="match status" value="1"/>
</dbReference>
<dbReference type="EMBL" id="JAFNLL010000054">
    <property type="protein sequence ID" value="MBO1269699.1"/>
    <property type="molecule type" value="Genomic_DNA"/>
</dbReference>
<dbReference type="RefSeq" id="WP_207617590.1">
    <property type="nucleotide sequence ID" value="NZ_JAFNLL010000054.1"/>
</dbReference>
<evidence type="ECO:0000313" key="3">
    <source>
        <dbReference type="EMBL" id="MBO1269699.1"/>
    </source>
</evidence>
<dbReference type="Proteomes" id="UP000664164">
    <property type="component" value="Unassembled WGS sequence"/>
</dbReference>
<dbReference type="InterPro" id="IPR006015">
    <property type="entry name" value="Universal_stress_UspA"/>
</dbReference>
<evidence type="ECO:0000313" key="4">
    <source>
        <dbReference type="Proteomes" id="UP000664164"/>
    </source>
</evidence>
<comment type="caution">
    <text evidence="3">The sequence shown here is derived from an EMBL/GenBank/DDBJ whole genome shotgun (WGS) entry which is preliminary data.</text>
</comment>